<dbReference type="GO" id="GO:0046872">
    <property type="term" value="F:metal ion binding"/>
    <property type="evidence" value="ECO:0007669"/>
    <property type="project" value="UniProtKB-KW"/>
</dbReference>
<dbReference type="InterPro" id="IPR036318">
    <property type="entry name" value="FAD-bd_PCMH-like_sf"/>
</dbReference>
<dbReference type="EMBL" id="CAKKNE010000002">
    <property type="protein sequence ID" value="CAH0367788.1"/>
    <property type="molecule type" value="Genomic_DNA"/>
</dbReference>
<keyword evidence="2" id="KW-0479">Metal-binding</keyword>
<evidence type="ECO:0000259" key="5">
    <source>
        <dbReference type="PROSITE" id="PS51387"/>
    </source>
</evidence>
<dbReference type="InterPro" id="IPR006175">
    <property type="entry name" value="YjgF/YER057c/UK114"/>
</dbReference>
<evidence type="ECO:0000256" key="2">
    <source>
        <dbReference type="ARBA" id="ARBA00022723"/>
    </source>
</evidence>
<dbReference type="OrthoDB" id="205641at2759"/>
<dbReference type="InterPro" id="IPR016169">
    <property type="entry name" value="FAD-bd_PCMH_sub2"/>
</dbReference>
<dbReference type="GO" id="GO:0009231">
    <property type="term" value="P:riboflavin biosynthetic process"/>
    <property type="evidence" value="ECO:0007669"/>
    <property type="project" value="TreeGrafter"/>
</dbReference>
<reference evidence="6" key="1">
    <citation type="submission" date="2021-11" db="EMBL/GenBank/DDBJ databases">
        <authorList>
            <consortium name="Genoscope - CEA"/>
            <person name="William W."/>
        </authorList>
    </citation>
    <scope>NUCLEOTIDE SEQUENCE</scope>
</reference>
<dbReference type="Gene3D" id="3.40.50.10310">
    <property type="entry name" value="Creatininase"/>
    <property type="match status" value="1"/>
</dbReference>
<evidence type="ECO:0000256" key="3">
    <source>
        <dbReference type="ARBA" id="ARBA00022801"/>
    </source>
</evidence>
<dbReference type="Gene3D" id="3.30.465.10">
    <property type="match status" value="1"/>
</dbReference>
<dbReference type="InterPro" id="IPR006094">
    <property type="entry name" value="Oxid_FAD_bind_N"/>
</dbReference>
<dbReference type="InterPro" id="IPR003785">
    <property type="entry name" value="Creatininase/forma_Hydrolase"/>
</dbReference>
<evidence type="ECO:0000256" key="4">
    <source>
        <dbReference type="ARBA" id="ARBA00022833"/>
    </source>
</evidence>
<comment type="caution">
    <text evidence="6">The sequence shown here is derived from an EMBL/GenBank/DDBJ whole genome shotgun (WGS) entry which is preliminary data.</text>
</comment>
<dbReference type="SUPFAM" id="SSF56176">
    <property type="entry name" value="FAD-binding/transporter-associated domain-like"/>
    <property type="match status" value="1"/>
</dbReference>
<dbReference type="CDD" id="cd00448">
    <property type="entry name" value="YjgF_YER057c_UK114_family"/>
    <property type="match status" value="1"/>
</dbReference>
<dbReference type="Gene3D" id="3.30.1330.40">
    <property type="entry name" value="RutC-like"/>
    <property type="match status" value="1"/>
</dbReference>
<dbReference type="PANTHER" id="PTHR35005">
    <property type="entry name" value="3-DEHYDRO-SCYLLO-INOSOSE HYDROLASE"/>
    <property type="match status" value="1"/>
</dbReference>
<comment type="cofactor">
    <cofactor evidence="1">
        <name>Zn(2+)</name>
        <dbReference type="ChEBI" id="CHEBI:29105"/>
    </cofactor>
</comment>
<keyword evidence="3" id="KW-0378">Hydrolase</keyword>
<dbReference type="GO" id="GO:0071949">
    <property type="term" value="F:FAD binding"/>
    <property type="evidence" value="ECO:0007669"/>
    <property type="project" value="InterPro"/>
</dbReference>
<dbReference type="GO" id="GO:0016811">
    <property type="term" value="F:hydrolase activity, acting on carbon-nitrogen (but not peptide) bonds, in linear amides"/>
    <property type="evidence" value="ECO:0007669"/>
    <property type="project" value="TreeGrafter"/>
</dbReference>
<feature type="domain" description="FAD-binding PCMH-type" evidence="5">
    <location>
        <begin position="260"/>
        <end position="434"/>
    </location>
</feature>
<proteinExistence type="predicted"/>
<dbReference type="PROSITE" id="PS51387">
    <property type="entry name" value="FAD_PCMH"/>
    <property type="match status" value="1"/>
</dbReference>
<name>A0A8J2SDI7_9STRA</name>
<gene>
    <name evidence="6" type="ORF">PECAL_2P08270</name>
</gene>
<dbReference type="SUPFAM" id="SSF102215">
    <property type="entry name" value="Creatininase"/>
    <property type="match status" value="1"/>
</dbReference>
<protein>
    <recommendedName>
        <fullName evidence="5">FAD-binding PCMH-type domain-containing protein</fullName>
    </recommendedName>
</protein>
<dbReference type="Pfam" id="PF02633">
    <property type="entry name" value="Creatininase"/>
    <property type="match status" value="1"/>
</dbReference>
<dbReference type="Proteomes" id="UP000789595">
    <property type="component" value="Unassembled WGS sequence"/>
</dbReference>
<dbReference type="SUPFAM" id="SSF55298">
    <property type="entry name" value="YjgF-like"/>
    <property type="match status" value="1"/>
</dbReference>
<dbReference type="AlphaFoldDB" id="A0A8J2SDI7"/>
<accession>A0A8J2SDI7</accession>
<organism evidence="6 7">
    <name type="scientific">Pelagomonas calceolata</name>
    <dbReference type="NCBI Taxonomy" id="35677"/>
    <lineage>
        <taxon>Eukaryota</taxon>
        <taxon>Sar</taxon>
        <taxon>Stramenopiles</taxon>
        <taxon>Ochrophyta</taxon>
        <taxon>Pelagophyceae</taxon>
        <taxon>Pelagomonadales</taxon>
        <taxon>Pelagomonadaceae</taxon>
        <taxon>Pelagomonas</taxon>
    </lineage>
</organism>
<dbReference type="Pfam" id="PF01565">
    <property type="entry name" value="FAD_binding_4"/>
    <property type="match status" value="1"/>
</dbReference>
<dbReference type="Pfam" id="PF01042">
    <property type="entry name" value="Ribonuc_L-PSP"/>
    <property type="match status" value="1"/>
</dbReference>
<dbReference type="PANTHER" id="PTHR35005:SF1">
    <property type="entry name" value="2-AMINO-5-FORMYLAMINO-6-RIBOSYLAMINOPYRIMIDIN-4(3H)-ONE 5'-MONOPHOSPHATE DEFORMYLASE"/>
    <property type="match status" value="1"/>
</dbReference>
<evidence type="ECO:0000313" key="7">
    <source>
        <dbReference type="Proteomes" id="UP000789595"/>
    </source>
</evidence>
<evidence type="ECO:0000256" key="1">
    <source>
        <dbReference type="ARBA" id="ARBA00001947"/>
    </source>
</evidence>
<sequence>MLLRVRQCVAANAPSTHASKLRPSIAAARAVPVAARAVATRRSSHAAVAVSEHRLHPPFARYAHGTVVEPHSQLVFTSGTLGIHKDGSIPESAEAQARLALGNVLEILRAAGANEKHVVRLNAFVTHRDHLQAYMKARDETMGGVPPTASTLMVVSGFARPEFLVEVEAIAAVPRPRRRAQPRWRRGFSTASASCVSKARGFATAARPSPDAVASAVAKARDAGVKVFARADDDANQLRMIRKLSRDAFEYSPVLAKKLEGLEADAVAFAKTQDDVVSVVAAAVSENVPVVARGAGTGNYGQAVPLFGGIVLDLSGLDQIEKLDAERGTVLAGAGSLLSTIEDATRQQGWELRQHPSTRRNATLGGFVAGGSTGHGALLHGGLSEDGAVLGLRVVTAEATPRVLELRGRDVFPVVHAYGTNGIIVAVEVPLARAQPWVDVTACFPSLKEAAAFALDAGNAPSVPCRGAAVYQAPLAFKFLDKEPSIMHADRPSTDGDHVALVQCAAAGVGPIRRLAEDNGGEVSRVINAEDAPRPMYEFGWNHTTLHCRRKDKSTTYLQSVLEPDKALELVQKVQDEFDSSELLQHLECVRFGGKVGFASLALLWPSTHERLHEILAWHEANGMPIFNPHTEVLEDGGMKQTDFAQLGFKARADPGGVLNPGKMRAWDEQRATTEEAADPRGSFAASYRLADTSSLQDEDVSTKKRSRYWAEWKTTDFAGTDLSEAVAILPLAATEPHGPHLPLGVDAMHNKALLDRALKRLPDHILALALPPLDIGASGEHSRFAGNLDLSVDTASRLWRDLGRCVARTGLRKLILYNSHGGNQALAEVVARQLRLEHDLLCVLACNLNFSADEEAVQVFPQEELMYGIHGGALETSLMLHLKPDLVDLSAAKDFASRAARMPPATRNQLRMHAPGFSTKCGWLSHDLNASGVVGNAREAAADHGRALADLAVANLVELVTEVHEARVEDVLGNEVESPHRGPPVDASS</sequence>
<keyword evidence="4" id="KW-0862">Zinc</keyword>
<evidence type="ECO:0000313" key="6">
    <source>
        <dbReference type="EMBL" id="CAH0367788.1"/>
    </source>
</evidence>
<dbReference type="InterPro" id="IPR024087">
    <property type="entry name" value="Creatininase-like_sf"/>
</dbReference>
<dbReference type="InterPro" id="IPR035959">
    <property type="entry name" value="RutC-like_sf"/>
</dbReference>
<dbReference type="InterPro" id="IPR016166">
    <property type="entry name" value="FAD-bd_PCMH"/>
</dbReference>
<keyword evidence="7" id="KW-1185">Reference proteome</keyword>